<dbReference type="EMBL" id="NHYD01003187">
    <property type="protein sequence ID" value="PPQ82039.1"/>
    <property type="molecule type" value="Genomic_DNA"/>
</dbReference>
<dbReference type="InParanoid" id="A0A409WU87"/>
<name>A0A409WU87_PSICY</name>
<dbReference type="OrthoDB" id="3262196at2759"/>
<reference evidence="1 2" key="1">
    <citation type="journal article" date="2018" name="Evol. Lett.">
        <title>Horizontal gene cluster transfer increased hallucinogenic mushroom diversity.</title>
        <authorList>
            <person name="Reynolds H.T."/>
            <person name="Vijayakumar V."/>
            <person name="Gluck-Thaler E."/>
            <person name="Korotkin H.B."/>
            <person name="Matheny P.B."/>
            <person name="Slot J.C."/>
        </authorList>
    </citation>
    <scope>NUCLEOTIDE SEQUENCE [LARGE SCALE GENOMIC DNA]</scope>
    <source>
        <strain evidence="1 2">2631</strain>
    </source>
</reference>
<organism evidence="1 2">
    <name type="scientific">Psilocybe cyanescens</name>
    <dbReference type="NCBI Taxonomy" id="93625"/>
    <lineage>
        <taxon>Eukaryota</taxon>
        <taxon>Fungi</taxon>
        <taxon>Dikarya</taxon>
        <taxon>Basidiomycota</taxon>
        <taxon>Agaricomycotina</taxon>
        <taxon>Agaricomycetes</taxon>
        <taxon>Agaricomycetidae</taxon>
        <taxon>Agaricales</taxon>
        <taxon>Agaricineae</taxon>
        <taxon>Strophariaceae</taxon>
        <taxon>Psilocybe</taxon>
    </lineage>
</organism>
<keyword evidence="2" id="KW-1185">Reference proteome</keyword>
<dbReference type="STRING" id="93625.A0A409WU87"/>
<dbReference type="PANTHER" id="PTHR10039">
    <property type="entry name" value="AMELOGENIN"/>
    <property type="match status" value="1"/>
</dbReference>
<evidence type="ECO:0000313" key="2">
    <source>
        <dbReference type="Proteomes" id="UP000283269"/>
    </source>
</evidence>
<comment type="caution">
    <text evidence="1">The sequence shown here is derived from an EMBL/GenBank/DDBJ whole genome shotgun (WGS) entry which is preliminary data.</text>
</comment>
<sequence>IIDGLDECNGAHVQNTILNTISNVLQCHRSALPFRFFIASRIEYHLTTSFSVAPLQGLTFRLALNDTFQPDDDIWLYLTDSFCDIRKTHIMRTHLPDSWPSEADIVNLVAKSSGQFIYAATVIRYVSSPRHNPLNRLKVIHGLLPVNNDRPYAQLDALYLNILSDVEDVEAVLRILGVAIVLSNNTGDFVEPLRVYELEEFMQLTPGAVELLLIDVLSVVDASDNNKPIKFLHASFGDFLVDSTRSCQFFINPSKRHEEAAHFCISAIKCKHQLLSYKFISDLWFISYIAFYTLTPVKGYAYRSLLKHLRLAGPLRDNATLREKVYCMPYFNHWRTYAIATRDQHFTYYSSLDDGPEMFLEFLRTSEFRQTEQLYRYHQYSFDQTLRDSLKLIPMSPCLAFWSAVSASRILELMPRVYLRTFAVLSYSSAPDVSAQVPVFLFSASFDCIEVSNGRLVHARYDRDTISGTSYLLMVADFLNDPSRADTHAVDQSTYTTAAVFALEFAVRAWGATKYISGTQYEDSNQWDFVWDAVTFMLSKAGSSPELVSLLGQHNLTFNLGRPSTNVGRRVQTLFGAVHNYVLRFKGSNPSRLKITINWTECPSDYVGNCFTAYDLHNNYSIRRVIYVDESILPSDQNVQEPTGRKRTAMWEYIIRATDLESVITIQPEAAG</sequence>
<dbReference type="Proteomes" id="UP000283269">
    <property type="component" value="Unassembled WGS sequence"/>
</dbReference>
<protein>
    <recommendedName>
        <fullName evidence="3">NACHT domain-containing protein</fullName>
    </recommendedName>
</protein>
<evidence type="ECO:0000313" key="1">
    <source>
        <dbReference type="EMBL" id="PPQ82039.1"/>
    </source>
</evidence>
<proteinExistence type="predicted"/>
<accession>A0A409WU87</accession>
<dbReference type="AlphaFoldDB" id="A0A409WU87"/>
<dbReference type="PANTHER" id="PTHR10039:SF14">
    <property type="entry name" value="NACHT DOMAIN-CONTAINING PROTEIN"/>
    <property type="match status" value="1"/>
</dbReference>
<feature type="non-terminal residue" evidence="1">
    <location>
        <position position="1"/>
    </location>
</feature>
<gene>
    <name evidence="1" type="ORF">CVT25_014587</name>
</gene>
<evidence type="ECO:0008006" key="3">
    <source>
        <dbReference type="Google" id="ProtNLM"/>
    </source>
</evidence>